<feature type="compositionally biased region" description="Low complexity" evidence="5">
    <location>
        <begin position="476"/>
        <end position="486"/>
    </location>
</feature>
<feature type="compositionally biased region" description="Polar residues" evidence="5">
    <location>
        <begin position="394"/>
        <end position="407"/>
    </location>
</feature>
<organism evidence="7 8">
    <name type="scientific">Fasciolopsis buskii</name>
    <dbReference type="NCBI Taxonomy" id="27845"/>
    <lineage>
        <taxon>Eukaryota</taxon>
        <taxon>Metazoa</taxon>
        <taxon>Spiralia</taxon>
        <taxon>Lophotrochozoa</taxon>
        <taxon>Platyhelminthes</taxon>
        <taxon>Trematoda</taxon>
        <taxon>Digenea</taxon>
        <taxon>Plagiorchiida</taxon>
        <taxon>Echinostomata</taxon>
        <taxon>Echinostomatoidea</taxon>
        <taxon>Fasciolidae</taxon>
        <taxon>Fasciolopsis</taxon>
    </lineage>
</organism>
<feature type="region of interest" description="Disordered" evidence="5">
    <location>
        <begin position="540"/>
        <end position="723"/>
    </location>
</feature>
<dbReference type="Pfam" id="PF07524">
    <property type="entry name" value="Bromo_TP"/>
    <property type="match status" value="1"/>
</dbReference>
<evidence type="ECO:0000256" key="1">
    <source>
        <dbReference type="ARBA" id="ARBA00004123"/>
    </source>
</evidence>
<feature type="compositionally biased region" description="Polar residues" evidence="5">
    <location>
        <begin position="661"/>
        <end position="672"/>
    </location>
</feature>
<feature type="region of interest" description="Disordered" evidence="5">
    <location>
        <begin position="379"/>
        <end position="486"/>
    </location>
</feature>
<feature type="region of interest" description="Disordered" evidence="5">
    <location>
        <begin position="893"/>
        <end position="945"/>
    </location>
</feature>
<feature type="region of interest" description="Disordered" evidence="5">
    <location>
        <begin position="314"/>
        <end position="364"/>
    </location>
</feature>
<comment type="subcellular location">
    <subcellularLocation>
        <location evidence="1">Nucleus</location>
    </subcellularLocation>
</comment>
<dbReference type="OrthoDB" id="436852at2759"/>
<comment type="caution">
    <text evidence="7">The sequence shown here is derived from an EMBL/GenBank/DDBJ whole genome shotgun (WGS) entry which is preliminary data.</text>
</comment>
<feature type="compositionally biased region" description="Low complexity" evidence="5">
    <location>
        <begin position="317"/>
        <end position="343"/>
    </location>
</feature>
<evidence type="ECO:0000256" key="5">
    <source>
        <dbReference type="SAM" id="MobiDB-lite"/>
    </source>
</evidence>
<protein>
    <recommendedName>
        <fullName evidence="6">Bromodomain associated domain-containing protein</fullName>
    </recommendedName>
</protein>
<feature type="compositionally biased region" description="Basic residues" evidence="5">
    <location>
        <begin position="674"/>
        <end position="685"/>
    </location>
</feature>
<evidence type="ECO:0000313" key="8">
    <source>
        <dbReference type="Proteomes" id="UP000728185"/>
    </source>
</evidence>
<feature type="domain" description="Bromodomain associated" evidence="6">
    <location>
        <begin position="15"/>
        <end position="59"/>
    </location>
</feature>
<dbReference type="Gene3D" id="1.10.20.10">
    <property type="entry name" value="Histone, subunit A"/>
    <property type="match status" value="1"/>
</dbReference>
<feature type="region of interest" description="Disordered" evidence="5">
    <location>
        <begin position="792"/>
        <end position="814"/>
    </location>
</feature>
<keyword evidence="4" id="KW-0539">Nucleus</keyword>
<feature type="compositionally biased region" description="Basic residues" evidence="5">
    <location>
        <begin position="586"/>
        <end position="597"/>
    </location>
</feature>
<dbReference type="InterPro" id="IPR009072">
    <property type="entry name" value="Histone-fold"/>
</dbReference>
<feature type="compositionally biased region" description="Basic residues" evidence="5">
    <location>
        <begin position="379"/>
        <end position="393"/>
    </location>
</feature>
<dbReference type="GO" id="GO:0005634">
    <property type="term" value="C:nucleus"/>
    <property type="evidence" value="ECO:0007669"/>
    <property type="project" value="UniProtKB-SubCell"/>
</dbReference>
<proteinExistence type="predicted"/>
<evidence type="ECO:0000256" key="2">
    <source>
        <dbReference type="ARBA" id="ARBA00023015"/>
    </source>
</evidence>
<evidence type="ECO:0000256" key="4">
    <source>
        <dbReference type="ARBA" id="ARBA00023242"/>
    </source>
</evidence>
<accession>A0A8E0RRG3</accession>
<feature type="compositionally biased region" description="Pro residues" evidence="5">
    <location>
        <begin position="936"/>
        <end position="945"/>
    </location>
</feature>
<dbReference type="GO" id="GO:0046982">
    <property type="term" value="F:protein heterodimerization activity"/>
    <property type="evidence" value="ECO:0007669"/>
    <property type="project" value="InterPro"/>
</dbReference>
<sequence>MSILSFCLDMPSDIKQVMSQAIAQLCYQVGFDRISESALDLLVDVGEQYIRNFAILVTNVSTLCKNNATYYKVVDGGNAELEDGILALRLLRQSPRGLLRFSEEVGPYFSNQPPSCTVPLVGKVCLNVPPENHEELESRPEYIPDYLPLNFDASKQIDADLPVFVKPRVTESPTSKTDEKQTEAKIVTTSATASVTPVSRVLPAWAQQTSYRIVRVSFDPITKSLVEHAAPEKTQDLSPDISSGVRGYGHPSTIPIFSEAPKIDMKAEIQKGVSNSLSSASYRQGATDEQWAAALQATPVARPTKRIVYTPSRFDPSAVSSQTSSVRRSTSSSVFSTSIRRFSGSQAAETNRKRPTHSGRLAANGVPKLTTTNRRRRGAFGRARPWAKKRSSRKNTVASETTNSSVVMNPGENLNMLPSADNTPELKTDHESPCLVSTINDHDQTDTRSDHTPPATSPTAARRMHKTSPVKAQGDSNSSVLLSQSVSGAVEEEEKLGDVLNTHIDTTGITTTLSAIGSSSPIPSSPVQTDSPNFIKTNTPSMSPQHRPQHQLKTHLSSPVTSEVVVEQMNAAPVSLPSPVRDRLKGQRKGRGRRRMAPRTSIISSLFQNPLRKKTVVKPPPPLAVKSSDKKNNSTEEQPSNANNSHPPQPPSATSTKDDNTLSPRSSTSTVKHSVGKSSRHKSKRPSSPLCKTDSRKLHSEANNASMTDRITNLSPASDSTEPMLDAERANLLLILQSPNDKRILEVPVKCDLNIPVAKTNAHKLELSSVPFPGKNFDKPRNLAPIAVRALPSSPSSLESSPSSSLSSTSTSLLEGPVVEHMETRVPNAAISADDVLPSSEMERKDAPIDSTHSKTRQLFLEVPKEDCLYVPPLSSSSSSVTASATTIAPLSSGNVGLNASGPPPLLPFDKQSFDVSFPTSSLQQLSSGVNNAPMASPPSLVPVS</sequence>
<gene>
    <name evidence="7" type="ORF">FBUS_10461</name>
</gene>
<feature type="compositionally biased region" description="Basic and acidic residues" evidence="5">
    <location>
        <begin position="440"/>
        <end position="451"/>
    </location>
</feature>
<name>A0A8E0RRG3_9TREM</name>
<keyword evidence="2" id="KW-0805">Transcription regulation</keyword>
<keyword evidence="3" id="KW-0804">Transcription</keyword>
<evidence type="ECO:0000313" key="7">
    <source>
        <dbReference type="EMBL" id="KAA0186022.1"/>
    </source>
</evidence>
<dbReference type="EMBL" id="LUCM01010020">
    <property type="protein sequence ID" value="KAA0186022.1"/>
    <property type="molecule type" value="Genomic_DNA"/>
</dbReference>
<feature type="compositionally biased region" description="Polar residues" evidence="5">
    <location>
        <begin position="914"/>
        <end position="931"/>
    </location>
</feature>
<evidence type="ECO:0000256" key="3">
    <source>
        <dbReference type="ARBA" id="ARBA00023163"/>
    </source>
</evidence>
<feature type="compositionally biased region" description="Polar residues" evidence="5">
    <location>
        <begin position="635"/>
        <end position="646"/>
    </location>
</feature>
<keyword evidence="8" id="KW-1185">Reference proteome</keyword>
<dbReference type="InterPro" id="IPR006565">
    <property type="entry name" value="BTP"/>
</dbReference>
<reference evidence="7" key="1">
    <citation type="submission" date="2019-05" db="EMBL/GenBank/DDBJ databases">
        <title>Annotation for the trematode Fasciolopsis buski.</title>
        <authorList>
            <person name="Choi Y.-J."/>
        </authorList>
    </citation>
    <scope>NUCLEOTIDE SEQUENCE</scope>
    <source>
        <strain evidence="7">HT</strain>
        <tissue evidence="7">Whole worm</tissue>
    </source>
</reference>
<evidence type="ECO:0000259" key="6">
    <source>
        <dbReference type="Pfam" id="PF07524"/>
    </source>
</evidence>
<dbReference type="AlphaFoldDB" id="A0A8E0RRG3"/>
<dbReference type="Proteomes" id="UP000728185">
    <property type="component" value="Unassembled WGS sequence"/>
</dbReference>
<feature type="compositionally biased region" description="Polar residues" evidence="5">
    <location>
        <begin position="701"/>
        <end position="721"/>
    </location>
</feature>